<organism evidence="2">
    <name type="scientific">viral metagenome</name>
    <dbReference type="NCBI Taxonomy" id="1070528"/>
    <lineage>
        <taxon>unclassified sequences</taxon>
        <taxon>metagenomes</taxon>
        <taxon>organismal metagenomes</taxon>
    </lineage>
</organism>
<accession>A0A6M3JQY0</accession>
<gene>
    <name evidence="2" type="ORF">MM415A03099_0003</name>
</gene>
<sequence length="261" mass="30419">MIRLITKKNRQAMRQGWIDGRETEKYLDIEILRVDTPYIGATIWKGTAGNPFQNYSYKTVEQRELYIEEAKKNAEAREEYNKKIKEKRGTRLSEAAQTAKNIKNILIKKYPEIKFSVTSENFSMGNSVNVSWIDGIPESDIEGFLSQFQYGHFDGMTDCYEYSNSRDFSQAKFVSSNRTISKEKQNIIIQQLSELMGIENSDYAVIPDEYMVNVRGYVYNVPLSRLVYQISVNYDFTKGFHGVRRKMTDEGKEIINVFELY</sequence>
<proteinExistence type="predicted"/>
<evidence type="ECO:0000313" key="2">
    <source>
        <dbReference type="EMBL" id="QJA71688.1"/>
    </source>
</evidence>
<protein>
    <recommendedName>
        <fullName evidence="1">Large polyvalent protein associated domain-containing protein</fullName>
    </recommendedName>
</protein>
<name>A0A6M3JQY0_9ZZZZ</name>
<evidence type="ECO:0000259" key="1">
    <source>
        <dbReference type="Pfam" id="PF18847"/>
    </source>
</evidence>
<dbReference type="EMBL" id="MT141892">
    <property type="protein sequence ID" value="QJA71688.1"/>
    <property type="molecule type" value="Genomic_DNA"/>
</dbReference>
<dbReference type="AlphaFoldDB" id="A0A6M3JQY0"/>
<reference evidence="2" key="1">
    <citation type="submission" date="2020-03" db="EMBL/GenBank/DDBJ databases">
        <title>The deep terrestrial virosphere.</title>
        <authorList>
            <person name="Holmfeldt K."/>
            <person name="Nilsson E."/>
            <person name="Simone D."/>
            <person name="Lopez-Fernandez M."/>
            <person name="Wu X."/>
            <person name="de Brujin I."/>
            <person name="Lundin D."/>
            <person name="Andersson A."/>
            <person name="Bertilsson S."/>
            <person name="Dopson M."/>
        </authorList>
    </citation>
    <scope>NUCLEOTIDE SEQUENCE</scope>
    <source>
        <strain evidence="2">MM415A03099</strain>
    </source>
</reference>
<dbReference type="InterPro" id="IPR041311">
    <property type="entry name" value="LPD29"/>
</dbReference>
<dbReference type="Pfam" id="PF18847">
    <property type="entry name" value="LPD29"/>
    <property type="match status" value="1"/>
</dbReference>
<feature type="domain" description="Large polyvalent protein associated" evidence="1">
    <location>
        <begin position="95"/>
        <end position="167"/>
    </location>
</feature>